<evidence type="ECO:0000256" key="2">
    <source>
        <dbReference type="ARBA" id="ARBA00022729"/>
    </source>
</evidence>
<keyword evidence="4" id="KW-0325">Glycoprotein</keyword>
<dbReference type="Pfam" id="PF00795">
    <property type="entry name" value="CN_hydrolase"/>
    <property type="match status" value="1"/>
</dbReference>
<dbReference type="Pfam" id="PF19018">
    <property type="entry name" value="Vanin_C"/>
    <property type="match status" value="1"/>
</dbReference>
<accession>A0A2Z5EQ48</accession>
<dbReference type="InterPro" id="IPR003010">
    <property type="entry name" value="C-N_Hydrolase"/>
</dbReference>
<dbReference type="InterPro" id="IPR043957">
    <property type="entry name" value="Vanin_C"/>
</dbReference>
<feature type="chain" id="PRO_5016398801" evidence="5">
    <location>
        <begin position="20"/>
        <end position="517"/>
    </location>
</feature>
<keyword evidence="2 5" id="KW-0732">Signal</keyword>
<sequence length="517" mass="58316">MNVLVSFFLVFILTKKSNAVPTPSSPPSSFRAAVYEHIPIMTTNKSEIKTRDEALEIMGLNLAVYKTQTERAKQQGAQIIVFPEDGIYGIHFTRTSISPYLEEIPNPETIQWSPCSEPNRFPNTEVQKNLSCLAQQNGVYLVANMGDRVPCKKLQDPKCPPDGRYQFNTDVAYGPDGMLLAKYHKTHLFYEDQFNTPEAKVVSFDTPFGRVGMLVCFDLLFKEPAVSMVIDHNITIIAFPTAWMDALPLLSAIGYHSSFARGLGVNFLSANIHLPVARFHGSGIFTPKGMSSFYYDNDPKSSGKLLVSTIDIVDPKKDAYNERIEGNGLSNRIKGDEFEAKIFNDIFTLRLLEDFSGEFKVCQNKVCCSLTFTFKDELLPPKDLFAFGVFDGQHTYQGQYYFQICTLIKCANNTDRMSCGLPTKTSFGFFKDFTISGNFQTSFIYPQVIFSDSDQLILGNLNSWSFHNDTIRASGPDLNRPLLSATLLGRDYTRDDMNMSLITSVEKKYPFYWILPM</sequence>
<protein>
    <submittedName>
        <fullName evidence="7">Symplectin/biotinidase-like protein 1</fullName>
    </submittedName>
</protein>
<dbReference type="SUPFAM" id="SSF56317">
    <property type="entry name" value="Carbon-nitrogen hydrolase"/>
    <property type="match status" value="1"/>
</dbReference>
<evidence type="ECO:0000256" key="4">
    <source>
        <dbReference type="ARBA" id="ARBA00023180"/>
    </source>
</evidence>
<dbReference type="CDD" id="cd07567">
    <property type="entry name" value="biotinidase_like"/>
    <property type="match status" value="1"/>
</dbReference>
<evidence type="ECO:0000256" key="1">
    <source>
        <dbReference type="ARBA" id="ARBA00008225"/>
    </source>
</evidence>
<evidence type="ECO:0000256" key="5">
    <source>
        <dbReference type="SAM" id="SignalP"/>
    </source>
</evidence>
<name>A0A2Z5EQ48_9GAST</name>
<evidence type="ECO:0000259" key="6">
    <source>
        <dbReference type="PROSITE" id="PS50263"/>
    </source>
</evidence>
<evidence type="ECO:0000313" key="7">
    <source>
        <dbReference type="EMBL" id="AXB88463.1"/>
    </source>
</evidence>
<dbReference type="InterPro" id="IPR036526">
    <property type="entry name" value="C-N_Hydrolase_sf"/>
</dbReference>
<dbReference type="InterPro" id="IPR040154">
    <property type="entry name" value="Biotinidase/VNN"/>
</dbReference>
<evidence type="ECO:0000256" key="3">
    <source>
        <dbReference type="ARBA" id="ARBA00022801"/>
    </source>
</evidence>
<reference evidence="7" key="1">
    <citation type="journal article" date="2017" name="PeerJ">
        <title>Symplectin evolved from multiple duplications in bioluminescent squid.</title>
        <authorList>
            <person name="Francis W.R."/>
            <person name="Christianson L.M."/>
            <person name="Haddock S.H.D."/>
        </authorList>
    </citation>
    <scope>NUCLEOTIDE SEQUENCE</scope>
    <source>
        <strain evidence="7">9110X1</strain>
    </source>
</reference>
<dbReference type="GO" id="GO:0016811">
    <property type="term" value="F:hydrolase activity, acting on carbon-nitrogen (but not peptide) bonds, in linear amides"/>
    <property type="evidence" value="ECO:0007669"/>
    <property type="project" value="InterPro"/>
</dbReference>
<comment type="similarity">
    <text evidence="1">Belongs to the carbon-nitrogen hydrolase superfamily. BTD/VNN family.</text>
</comment>
<dbReference type="PANTHER" id="PTHR10609">
    <property type="entry name" value="BIOTINIDASE-RELATED"/>
    <property type="match status" value="1"/>
</dbReference>
<organism evidence="7">
    <name type="scientific">Phylliroe bucephala</name>
    <dbReference type="NCBI Taxonomy" id="1903125"/>
    <lineage>
        <taxon>Eukaryota</taxon>
        <taxon>Metazoa</taxon>
        <taxon>Spiralia</taxon>
        <taxon>Lophotrochozoa</taxon>
        <taxon>Mollusca</taxon>
        <taxon>Gastropoda</taxon>
        <taxon>Heterobranchia</taxon>
        <taxon>Euthyneura</taxon>
        <taxon>Nudipleura</taxon>
        <taxon>Nudibranchia</taxon>
        <taxon>Cladobranchia</taxon>
        <taxon>Tritonioidea</taxon>
        <taxon>Phylliroidae</taxon>
        <taxon>Phylliroe</taxon>
    </lineage>
</organism>
<dbReference type="AlphaFoldDB" id="A0A2Z5EQ48"/>
<dbReference type="Gene3D" id="3.60.110.10">
    <property type="entry name" value="Carbon-nitrogen hydrolase"/>
    <property type="match status" value="1"/>
</dbReference>
<dbReference type="PROSITE" id="PS50263">
    <property type="entry name" value="CN_HYDROLASE"/>
    <property type="match status" value="1"/>
</dbReference>
<keyword evidence="3" id="KW-0378">Hydrolase</keyword>
<feature type="signal peptide" evidence="5">
    <location>
        <begin position="1"/>
        <end position="19"/>
    </location>
</feature>
<dbReference type="FunFam" id="3.60.110.10:FF:000001">
    <property type="entry name" value="biotinidase isoform X1"/>
    <property type="match status" value="1"/>
</dbReference>
<proteinExistence type="evidence at transcript level"/>
<dbReference type="InterPro" id="IPR012101">
    <property type="entry name" value="Biotinidase-like_euk"/>
</dbReference>
<dbReference type="EMBL" id="MF631048">
    <property type="protein sequence ID" value="AXB88463.1"/>
    <property type="molecule type" value="mRNA"/>
</dbReference>
<feature type="domain" description="CN hydrolase" evidence="6">
    <location>
        <begin position="41"/>
        <end position="312"/>
    </location>
</feature>
<dbReference type="PANTHER" id="PTHR10609:SF27">
    <property type="entry name" value="CN HYDROLASE DOMAIN-CONTAINING PROTEIN-RELATED"/>
    <property type="match status" value="1"/>
</dbReference>